<accession>A0A399J9F8</accession>
<evidence type="ECO:0008006" key="4">
    <source>
        <dbReference type="Google" id="ProtNLM"/>
    </source>
</evidence>
<protein>
    <recommendedName>
        <fullName evidence="4">Acetone carboxylase</fullName>
    </recommendedName>
</protein>
<feature type="compositionally biased region" description="Low complexity" evidence="1">
    <location>
        <begin position="1"/>
        <end position="19"/>
    </location>
</feature>
<evidence type="ECO:0000256" key="1">
    <source>
        <dbReference type="SAM" id="MobiDB-lite"/>
    </source>
</evidence>
<dbReference type="EMBL" id="QQXK01000015">
    <property type="protein sequence ID" value="RII42195.1"/>
    <property type="molecule type" value="Genomic_DNA"/>
</dbReference>
<evidence type="ECO:0000313" key="3">
    <source>
        <dbReference type="Proteomes" id="UP000265419"/>
    </source>
</evidence>
<gene>
    <name evidence="2" type="ORF">DWB68_08725</name>
</gene>
<comment type="caution">
    <text evidence="2">The sequence shown here is derived from an EMBL/GenBank/DDBJ whole genome shotgun (WGS) entry which is preliminary data.</text>
</comment>
<keyword evidence="3" id="KW-1185">Reference proteome</keyword>
<feature type="region of interest" description="Disordered" evidence="1">
    <location>
        <begin position="1"/>
        <end position="27"/>
    </location>
</feature>
<proteinExistence type="predicted"/>
<dbReference type="Proteomes" id="UP000265419">
    <property type="component" value="Unassembled WGS sequence"/>
</dbReference>
<dbReference type="AlphaFoldDB" id="A0A399J9F8"/>
<name>A0A399J9F8_9MICC</name>
<reference evidence="2 3" key="1">
    <citation type="submission" date="2018-07" db="EMBL/GenBank/DDBJ databases">
        <title>Arthrobacter sp. nov., isolated from raw cow's milk with high bacterial count.</title>
        <authorList>
            <person name="Hahne J."/>
            <person name="Isele D."/>
            <person name="Lipski A."/>
        </authorList>
    </citation>
    <scope>NUCLEOTIDE SEQUENCE [LARGE SCALE GENOMIC DNA]</scope>
    <source>
        <strain evidence="2 3">JZ R-35</strain>
    </source>
</reference>
<sequence>MQAGGTPAPGHTAATAGPGEHPPCSRKGCRTPAAWALLWNNPRLHTPERRKTWLACEEHRVWLADYLSTRGFLREVTPFRFPPQEG</sequence>
<organism evidence="2 3">
    <name type="scientific">Galactobacter valiniphilus</name>
    <dbReference type="NCBI Taxonomy" id="2676122"/>
    <lineage>
        <taxon>Bacteria</taxon>
        <taxon>Bacillati</taxon>
        <taxon>Actinomycetota</taxon>
        <taxon>Actinomycetes</taxon>
        <taxon>Micrococcales</taxon>
        <taxon>Micrococcaceae</taxon>
        <taxon>Galactobacter</taxon>
    </lineage>
</organism>
<evidence type="ECO:0000313" key="2">
    <source>
        <dbReference type="EMBL" id="RII42195.1"/>
    </source>
</evidence>